<keyword evidence="5 6" id="KW-0472">Membrane</keyword>
<evidence type="ECO:0000256" key="5">
    <source>
        <dbReference type="ARBA" id="ARBA00023136"/>
    </source>
</evidence>
<dbReference type="STRING" id="1225564.AA309_13495"/>
<reference evidence="7 8" key="1">
    <citation type="submission" date="2015-05" db="EMBL/GenBank/DDBJ databases">
        <title>Draft genome sequence of Microvirga vignae strain BR3299, a novel nitrogen fixing bacteria isolated from Brazil semi-aired region.</title>
        <authorList>
            <person name="Zilli J.E."/>
            <person name="Passos S.R."/>
            <person name="Leite J."/>
            <person name="Baldani J.I."/>
            <person name="Xavier G.R."/>
            <person name="Rumjaneck N.G."/>
            <person name="Simoes-Araujo J.L."/>
        </authorList>
    </citation>
    <scope>NUCLEOTIDE SEQUENCE [LARGE SCALE GENOMIC DNA]</scope>
    <source>
        <strain evidence="7 8">BR3299</strain>
    </source>
</reference>
<proteinExistence type="predicted"/>
<feature type="transmembrane region" description="Helical" evidence="6">
    <location>
        <begin position="39"/>
        <end position="59"/>
    </location>
</feature>
<protein>
    <recommendedName>
        <fullName evidence="9">Multidrug transporter MatE</fullName>
    </recommendedName>
</protein>
<dbReference type="GO" id="GO:0015171">
    <property type="term" value="F:amino acid transmembrane transporter activity"/>
    <property type="evidence" value="ECO:0007669"/>
    <property type="project" value="TreeGrafter"/>
</dbReference>
<dbReference type="GO" id="GO:0005886">
    <property type="term" value="C:plasma membrane"/>
    <property type="evidence" value="ECO:0007669"/>
    <property type="project" value="UniProtKB-SubCell"/>
</dbReference>
<dbReference type="InterPro" id="IPR001123">
    <property type="entry name" value="LeuE-type"/>
</dbReference>
<dbReference type="PATRIC" id="fig|1225564.3.peg.3548"/>
<dbReference type="GO" id="GO:0033228">
    <property type="term" value="P:cysteine export across plasma membrane"/>
    <property type="evidence" value="ECO:0007669"/>
    <property type="project" value="TreeGrafter"/>
</dbReference>
<evidence type="ECO:0000256" key="1">
    <source>
        <dbReference type="ARBA" id="ARBA00004651"/>
    </source>
</evidence>
<evidence type="ECO:0000256" key="4">
    <source>
        <dbReference type="ARBA" id="ARBA00022989"/>
    </source>
</evidence>
<dbReference type="Proteomes" id="UP000035489">
    <property type="component" value="Unassembled WGS sequence"/>
</dbReference>
<dbReference type="PANTHER" id="PTHR30086">
    <property type="entry name" value="ARGININE EXPORTER PROTEIN ARGO"/>
    <property type="match status" value="1"/>
</dbReference>
<feature type="transmembrane region" description="Helical" evidence="6">
    <location>
        <begin position="71"/>
        <end position="89"/>
    </location>
</feature>
<evidence type="ECO:0000256" key="6">
    <source>
        <dbReference type="SAM" id="Phobius"/>
    </source>
</evidence>
<dbReference type="AlphaFoldDB" id="A0A0H1RBT2"/>
<name>A0A0H1RBT2_9HYPH</name>
<gene>
    <name evidence="7" type="ORF">AA309_13495</name>
</gene>
<comment type="caution">
    <text evidence="7">The sequence shown here is derived from an EMBL/GenBank/DDBJ whole genome shotgun (WGS) entry which is preliminary data.</text>
</comment>
<evidence type="ECO:0000313" key="8">
    <source>
        <dbReference type="Proteomes" id="UP000035489"/>
    </source>
</evidence>
<dbReference type="RefSeq" id="WP_047189506.1">
    <property type="nucleotide sequence ID" value="NZ_LCYG01000032.1"/>
</dbReference>
<comment type="subcellular location">
    <subcellularLocation>
        <location evidence="1">Cell membrane</location>
        <topology evidence="1">Multi-pass membrane protein</topology>
    </subcellularLocation>
</comment>
<feature type="transmembrane region" description="Helical" evidence="6">
    <location>
        <begin position="109"/>
        <end position="129"/>
    </location>
</feature>
<dbReference type="OrthoDB" id="6710777at2"/>
<evidence type="ECO:0000256" key="2">
    <source>
        <dbReference type="ARBA" id="ARBA00022475"/>
    </source>
</evidence>
<keyword evidence="4 6" id="KW-1133">Transmembrane helix</keyword>
<evidence type="ECO:0008006" key="9">
    <source>
        <dbReference type="Google" id="ProtNLM"/>
    </source>
</evidence>
<organism evidence="7 8">
    <name type="scientific">Microvirga vignae</name>
    <dbReference type="NCBI Taxonomy" id="1225564"/>
    <lineage>
        <taxon>Bacteria</taxon>
        <taxon>Pseudomonadati</taxon>
        <taxon>Pseudomonadota</taxon>
        <taxon>Alphaproteobacteria</taxon>
        <taxon>Hyphomicrobiales</taxon>
        <taxon>Methylobacteriaceae</taxon>
        <taxon>Microvirga</taxon>
    </lineage>
</organism>
<evidence type="ECO:0000313" key="7">
    <source>
        <dbReference type="EMBL" id="KLK92685.1"/>
    </source>
</evidence>
<keyword evidence="2" id="KW-1003">Cell membrane</keyword>
<feature type="transmembrane region" description="Helical" evidence="6">
    <location>
        <begin position="141"/>
        <end position="160"/>
    </location>
</feature>
<accession>A0A0H1RBT2</accession>
<dbReference type="EMBL" id="LCYG01000032">
    <property type="protein sequence ID" value="KLK92685.1"/>
    <property type="molecule type" value="Genomic_DNA"/>
</dbReference>
<dbReference type="PANTHER" id="PTHR30086:SF20">
    <property type="entry name" value="ARGININE EXPORTER PROTEIN ARGO-RELATED"/>
    <property type="match status" value="1"/>
</dbReference>
<sequence>MIDLLTFVPAVAAILATPGPTNTLLATSGAQAGFRRSLPLVPAELAGYGIAIATWGLFLEPASAALPWLKPLLKLACAVYLVAVAWDLWRDAGSPENGDHLGARRVFSATLLNPKALLFAIAIFPEAAFRDLSGFLQTMSFFAAIVVPTALGWIVFGSTFSGPSARIQPRLIQRGAALALLTFSVSLGVTTLG</sequence>
<keyword evidence="3 6" id="KW-0812">Transmembrane</keyword>
<feature type="transmembrane region" description="Helical" evidence="6">
    <location>
        <begin position="172"/>
        <end position="192"/>
    </location>
</feature>
<evidence type="ECO:0000256" key="3">
    <source>
        <dbReference type="ARBA" id="ARBA00022692"/>
    </source>
</evidence>
<dbReference type="Pfam" id="PF01810">
    <property type="entry name" value="LysE"/>
    <property type="match status" value="1"/>
</dbReference>
<keyword evidence="8" id="KW-1185">Reference proteome</keyword>